<feature type="non-terminal residue" evidence="1">
    <location>
        <position position="1"/>
    </location>
</feature>
<comment type="caution">
    <text evidence="1">The sequence shown here is derived from an EMBL/GenBank/DDBJ whole genome shotgun (WGS) entry which is preliminary data.</text>
</comment>
<feature type="non-terminal residue" evidence="1">
    <location>
        <position position="84"/>
    </location>
</feature>
<dbReference type="EMBL" id="BKCJ011857182">
    <property type="protein sequence ID" value="GFD58765.1"/>
    <property type="molecule type" value="Genomic_DNA"/>
</dbReference>
<reference evidence="1" key="1">
    <citation type="journal article" date="2019" name="Sci. Rep.">
        <title>Draft genome of Tanacetum cinerariifolium, the natural source of mosquito coil.</title>
        <authorList>
            <person name="Yamashiro T."/>
            <person name="Shiraishi A."/>
            <person name="Satake H."/>
            <person name="Nakayama K."/>
        </authorList>
    </citation>
    <scope>NUCLEOTIDE SEQUENCE</scope>
</reference>
<sequence>ARKQADDVGRRARVRLRIRVGPADECLAAFERVQRQPAAVVGAGAWEGEEGRRDEAPGCLAVGLKMDMYRVRGGRTVSPTETVS</sequence>
<evidence type="ECO:0000313" key="1">
    <source>
        <dbReference type="EMBL" id="GFD58765.1"/>
    </source>
</evidence>
<dbReference type="AlphaFoldDB" id="A0A699XFR3"/>
<protein>
    <submittedName>
        <fullName evidence="1">Uncharacterized protein</fullName>
    </submittedName>
</protein>
<proteinExistence type="predicted"/>
<organism evidence="1">
    <name type="scientific">Tanacetum cinerariifolium</name>
    <name type="common">Dalmatian daisy</name>
    <name type="synonym">Chrysanthemum cinerariifolium</name>
    <dbReference type="NCBI Taxonomy" id="118510"/>
    <lineage>
        <taxon>Eukaryota</taxon>
        <taxon>Viridiplantae</taxon>
        <taxon>Streptophyta</taxon>
        <taxon>Embryophyta</taxon>
        <taxon>Tracheophyta</taxon>
        <taxon>Spermatophyta</taxon>
        <taxon>Magnoliopsida</taxon>
        <taxon>eudicotyledons</taxon>
        <taxon>Gunneridae</taxon>
        <taxon>Pentapetalae</taxon>
        <taxon>asterids</taxon>
        <taxon>campanulids</taxon>
        <taxon>Asterales</taxon>
        <taxon>Asteraceae</taxon>
        <taxon>Asteroideae</taxon>
        <taxon>Anthemideae</taxon>
        <taxon>Anthemidinae</taxon>
        <taxon>Tanacetum</taxon>
    </lineage>
</organism>
<accession>A0A699XFR3</accession>
<gene>
    <name evidence="1" type="ORF">Tci_930734</name>
</gene>
<name>A0A699XFR3_TANCI</name>